<name>A0ABR8AKN4_9CYAN</name>
<evidence type="ECO:0000256" key="1">
    <source>
        <dbReference type="ARBA" id="ARBA00010657"/>
    </source>
</evidence>
<accession>A0ABR8AKN4</accession>
<comment type="caution">
    <text evidence="4">The sequence shown here is derived from an EMBL/GenBank/DDBJ whole genome shotgun (WGS) entry which is preliminary data.</text>
</comment>
<reference evidence="4 5" key="1">
    <citation type="journal article" date="2020" name="ISME J.">
        <title>Comparative genomics reveals insights into cyanobacterial evolution and habitat adaptation.</title>
        <authorList>
            <person name="Chen M.Y."/>
            <person name="Teng W.K."/>
            <person name="Zhao L."/>
            <person name="Hu C.X."/>
            <person name="Zhou Y.K."/>
            <person name="Han B.P."/>
            <person name="Song L.R."/>
            <person name="Shu W.S."/>
        </authorList>
    </citation>
    <scope>NUCLEOTIDE SEQUENCE [LARGE SCALE GENOMIC DNA]</scope>
    <source>
        <strain evidence="4 5">FACHB-288</strain>
    </source>
</reference>
<dbReference type="Pfam" id="PF01076">
    <property type="entry name" value="Mob_Pre"/>
    <property type="match status" value="1"/>
</dbReference>
<dbReference type="NCBIfam" id="NF041497">
    <property type="entry name" value="MobV"/>
    <property type="match status" value="1"/>
</dbReference>
<dbReference type="CDD" id="cd17242">
    <property type="entry name" value="MobM_relaxase"/>
    <property type="match status" value="1"/>
</dbReference>
<keyword evidence="5" id="KW-1185">Reference proteome</keyword>
<evidence type="ECO:0000256" key="2">
    <source>
        <dbReference type="SAM" id="Coils"/>
    </source>
</evidence>
<organism evidence="4 5">
    <name type="scientific">Calothrix parietina FACHB-288</name>
    <dbReference type="NCBI Taxonomy" id="2692896"/>
    <lineage>
        <taxon>Bacteria</taxon>
        <taxon>Bacillati</taxon>
        <taxon>Cyanobacteriota</taxon>
        <taxon>Cyanophyceae</taxon>
        <taxon>Nostocales</taxon>
        <taxon>Calotrichaceae</taxon>
        <taxon>Calothrix</taxon>
    </lineage>
</organism>
<proteinExistence type="inferred from homology"/>
<dbReference type="Gene3D" id="3.30.930.30">
    <property type="match status" value="1"/>
</dbReference>
<dbReference type="InterPro" id="IPR001668">
    <property type="entry name" value="Mob_Pre"/>
</dbReference>
<keyword evidence="2" id="KW-0175">Coiled coil</keyword>
<feature type="coiled-coil region" evidence="2">
    <location>
        <begin position="244"/>
        <end position="275"/>
    </location>
</feature>
<evidence type="ECO:0000259" key="3">
    <source>
        <dbReference type="Pfam" id="PF13154"/>
    </source>
</evidence>
<comment type="similarity">
    <text evidence="1">Belongs to the plasmid mobilization pre family.</text>
</comment>
<sequence length="524" mass="59389">MALAICRIQKIKSWGVLARSEAHTSRLVDIPNANPDIRNLEVIVNSDNLDLETLVRNKIGDQKIRSDAVLAVEMLLSASAEYFRPLAPYEGGVYDKQRLDDFVEAVVKWLHSSWSDRIINAELHLDEITPHIHAYLVPLDERGKLNCKALFGTRSKMYELQNSFAAAVAHLGILRGIKGSVATHKQIRKYYAAVNQDSQILDLERCLPPTQAEEASESYRKRVIEILSPQLEIINYQISERSHILQQKAELKQTASRSEQLRQQLERELKILQATSSQLDLPLSKVAYELGLNQYKQEDNALSLVMQVHECTFDDAVVWLRDRFGETQMLHAVTNRALTIAQQTPTTMFVPPISDHKHWEEVENYLKQKYSIPPKLLQTLHQRSLVYGDNSGNAVFLARNLNGEATGAYLYSLNNHNRFSLHPGSRRSFGWFHLSIGGANSESIQTAIIITSPINALSAIARKAPHKNRTLYLALDNQHAPLPLELLKTVPSVIVAMPESRIMSLRKILPHVTSDSEYKEQQQY</sequence>
<dbReference type="InterPro" id="IPR025054">
    <property type="entry name" value="DUF3991"/>
</dbReference>
<gene>
    <name evidence="4" type="ORF">H6G24_34635</name>
</gene>
<dbReference type="EMBL" id="JACJQH010000095">
    <property type="protein sequence ID" value="MBD2200536.1"/>
    <property type="molecule type" value="Genomic_DNA"/>
</dbReference>
<evidence type="ECO:0000313" key="4">
    <source>
        <dbReference type="EMBL" id="MBD2200536.1"/>
    </source>
</evidence>
<evidence type="ECO:0000313" key="5">
    <source>
        <dbReference type="Proteomes" id="UP000658514"/>
    </source>
</evidence>
<dbReference type="Proteomes" id="UP000658514">
    <property type="component" value="Unassembled WGS sequence"/>
</dbReference>
<feature type="domain" description="DUF3991" evidence="3">
    <location>
        <begin position="364"/>
        <end position="409"/>
    </location>
</feature>
<dbReference type="Pfam" id="PF13154">
    <property type="entry name" value="DUF3991"/>
    <property type="match status" value="1"/>
</dbReference>
<protein>
    <submittedName>
        <fullName evidence="4">Plasmid recombination protein</fullName>
    </submittedName>
</protein>
<dbReference type="RefSeq" id="WP_190551535.1">
    <property type="nucleotide sequence ID" value="NZ_CAWPNO010000134.1"/>
</dbReference>